<dbReference type="InterPro" id="IPR036425">
    <property type="entry name" value="MoaB/Mog-like_dom_sf"/>
</dbReference>
<comment type="cofactor">
    <cofactor evidence="6">
        <name>Mg(2+)</name>
        <dbReference type="ChEBI" id="CHEBI:18420"/>
    </cofactor>
</comment>
<dbReference type="InterPro" id="IPR038987">
    <property type="entry name" value="MoeA-like"/>
</dbReference>
<dbReference type="SMART" id="SM00852">
    <property type="entry name" value="MoCF_biosynth"/>
    <property type="match status" value="1"/>
</dbReference>
<dbReference type="Pfam" id="PF03453">
    <property type="entry name" value="MoeA_N"/>
    <property type="match status" value="1"/>
</dbReference>
<dbReference type="GO" id="GO:0046872">
    <property type="term" value="F:metal ion binding"/>
    <property type="evidence" value="ECO:0007669"/>
    <property type="project" value="UniProtKB-UniRule"/>
</dbReference>
<dbReference type="Pfam" id="PF00994">
    <property type="entry name" value="MoCF_biosynth"/>
    <property type="match status" value="1"/>
</dbReference>
<dbReference type="GO" id="GO:0006777">
    <property type="term" value="P:Mo-molybdopterin cofactor biosynthetic process"/>
    <property type="evidence" value="ECO:0007669"/>
    <property type="project" value="UniProtKB-UniRule"/>
</dbReference>
<keyword evidence="6" id="KW-0479">Metal-binding</keyword>
<evidence type="ECO:0000256" key="2">
    <source>
        <dbReference type="ARBA" id="ARBA00005046"/>
    </source>
</evidence>
<accession>A0A286RA66</accession>
<dbReference type="InterPro" id="IPR005110">
    <property type="entry name" value="MoeA_linker/N"/>
</dbReference>
<evidence type="ECO:0000259" key="8">
    <source>
        <dbReference type="SMART" id="SM00852"/>
    </source>
</evidence>
<dbReference type="InterPro" id="IPR036688">
    <property type="entry name" value="MoeA_C_domain_IV_sf"/>
</dbReference>
<protein>
    <recommendedName>
        <fullName evidence="6">Molybdopterin molybdenumtransferase</fullName>
        <ecNumber evidence="6">2.10.1.1</ecNumber>
    </recommendedName>
</protein>
<dbReference type="KEGG" id="ttf:THTE_0272"/>
<dbReference type="OrthoDB" id="9804758at2"/>
<dbReference type="SUPFAM" id="SSF63867">
    <property type="entry name" value="MoeA C-terminal domain-like"/>
    <property type="match status" value="1"/>
</dbReference>
<dbReference type="EC" id="2.10.1.1" evidence="6"/>
<organism evidence="9 10">
    <name type="scientific">Thermogutta terrifontis</name>
    <dbReference type="NCBI Taxonomy" id="1331910"/>
    <lineage>
        <taxon>Bacteria</taxon>
        <taxon>Pseudomonadati</taxon>
        <taxon>Planctomycetota</taxon>
        <taxon>Planctomycetia</taxon>
        <taxon>Pirellulales</taxon>
        <taxon>Thermoguttaceae</taxon>
        <taxon>Thermogutta</taxon>
    </lineage>
</organism>
<dbReference type="SUPFAM" id="SSF53218">
    <property type="entry name" value="Molybdenum cofactor biosynthesis proteins"/>
    <property type="match status" value="1"/>
</dbReference>
<dbReference type="InterPro" id="IPR036135">
    <property type="entry name" value="MoeA_linker/N_sf"/>
</dbReference>
<evidence type="ECO:0000256" key="7">
    <source>
        <dbReference type="SAM" id="MobiDB-lite"/>
    </source>
</evidence>
<evidence type="ECO:0000256" key="6">
    <source>
        <dbReference type="RuleBase" id="RU365090"/>
    </source>
</evidence>
<dbReference type="Pfam" id="PF03454">
    <property type="entry name" value="MoeA_C"/>
    <property type="match status" value="1"/>
</dbReference>
<dbReference type="InterPro" id="IPR001453">
    <property type="entry name" value="MoaB/Mog_dom"/>
</dbReference>
<feature type="domain" description="MoaB/Mog" evidence="8">
    <location>
        <begin position="185"/>
        <end position="324"/>
    </location>
</feature>
<evidence type="ECO:0000256" key="3">
    <source>
        <dbReference type="ARBA" id="ARBA00010763"/>
    </source>
</evidence>
<reference evidence="9 10" key="1">
    <citation type="journal article" name="Front. Microbiol.">
        <title>Sugar Metabolism of the First Thermophilic Planctomycete Thermogutta terrifontis: Comparative Genomic and Transcriptomic Approaches.</title>
        <authorList>
            <person name="Elcheninov A.G."/>
            <person name="Menzel P."/>
            <person name="Gudbergsdottir S.R."/>
            <person name="Slesarev A.I."/>
            <person name="Kadnikov V.V."/>
            <person name="Krogh A."/>
            <person name="Bonch-Osmolovskaya E.A."/>
            <person name="Peng X."/>
            <person name="Kublanov I.V."/>
        </authorList>
    </citation>
    <scope>NUCLEOTIDE SEQUENCE [LARGE SCALE GENOMIC DNA]</scope>
    <source>
        <strain evidence="9 10">R1</strain>
    </source>
</reference>
<comment type="similarity">
    <text evidence="3 6">Belongs to the MoeA family.</text>
</comment>
<feature type="region of interest" description="Disordered" evidence="7">
    <location>
        <begin position="1"/>
        <end position="22"/>
    </location>
</feature>
<dbReference type="Gene3D" id="3.40.980.10">
    <property type="entry name" value="MoaB/Mog-like domain"/>
    <property type="match status" value="1"/>
</dbReference>
<dbReference type="CDD" id="cd00887">
    <property type="entry name" value="MoeA"/>
    <property type="match status" value="1"/>
</dbReference>
<name>A0A286RA66_9BACT</name>
<evidence type="ECO:0000256" key="5">
    <source>
        <dbReference type="ARBA" id="ARBA00047317"/>
    </source>
</evidence>
<evidence type="ECO:0000313" key="10">
    <source>
        <dbReference type="Proteomes" id="UP000215086"/>
    </source>
</evidence>
<keyword evidence="6" id="KW-0460">Magnesium</keyword>
<evidence type="ECO:0000313" key="9">
    <source>
        <dbReference type="EMBL" id="ASV72874.1"/>
    </source>
</evidence>
<dbReference type="RefSeq" id="WP_095413668.1">
    <property type="nucleotide sequence ID" value="NZ_CP018477.1"/>
</dbReference>
<evidence type="ECO:0000256" key="1">
    <source>
        <dbReference type="ARBA" id="ARBA00002901"/>
    </source>
</evidence>
<comment type="function">
    <text evidence="1 6">Catalyzes the insertion of molybdate into adenylated molybdopterin with the concomitant release of AMP.</text>
</comment>
<comment type="catalytic activity">
    <reaction evidence="5">
        <text>adenylyl-molybdopterin + molybdate = Mo-molybdopterin + AMP + H(+)</text>
        <dbReference type="Rhea" id="RHEA:35047"/>
        <dbReference type="ChEBI" id="CHEBI:15378"/>
        <dbReference type="ChEBI" id="CHEBI:36264"/>
        <dbReference type="ChEBI" id="CHEBI:62727"/>
        <dbReference type="ChEBI" id="CHEBI:71302"/>
        <dbReference type="ChEBI" id="CHEBI:456215"/>
        <dbReference type="EC" id="2.10.1.1"/>
    </reaction>
</comment>
<comment type="pathway">
    <text evidence="2 6">Cofactor biosynthesis; molybdopterin biosynthesis.</text>
</comment>
<dbReference type="Gene3D" id="3.90.105.10">
    <property type="entry name" value="Molybdopterin biosynthesis moea protein, domain 2"/>
    <property type="match status" value="1"/>
</dbReference>
<dbReference type="UniPathway" id="UPA00344"/>
<dbReference type="GO" id="GO:0005829">
    <property type="term" value="C:cytosol"/>
    <property type="evidence" value="ECO:0007669"/>
    <property type="project" value="TreeGrafter"/>
</dbReference>
<keyword evidence="6" id="KW-0808">Transferase</keyword>
<keyword evidence="10" id="KW-1185">Reference proteome</keyword>
<dbReference type="EMBL" id="CP018477">
    <property type="protein sequence ID" value="ASV72874.1"/>
    <property type="molecule type" value="Genomic_DNA"/>
</dbReference>
<dbReference type="PANTHER" id="PTHR10192">
    <property type="entry name" value="MOLYBDOPTERIN BIOSYNTHESIS PROTEIN"/>
    <property type="match status" value="1"/>
</dbReference>
<evidence type="ECO:0000256" key="4">
    <source>
        <dbReference type="ARBA" id="ARBA00023150"/>
    </source>
</evidence>
<dbReference type="Gene3D" id="2.40.340.10">
    <property type="entry name" value="MoeA, C-terminal, domain IV"/>
    <property type="match status" value="1"/>
</dbReference>
<dbReference type="InterPro" id="IPR005111">
    <property type="entry name" value="MoeA_C_domain_IV"/>
</dbReference>
<keyword evidence="6" id="KW-0500">Molybdenum</keyword>
<dbReference type="Gene3D" id="2.170.190.11">
    <property type="entry name" value="Molybdopterin biosynthesis moea protein, domain 3"/>
    <property type="match status" value="1"/>
</dbReference>
<proteinExistence type="inferred from homology"/>
<sequence>MSTNRERTDTASPGETVARWADSLSPVEAEEVELSEAVGRVLAVPLVADRDSPPLDVSAMDGYAVRWEDLQNRPAVLPVIGEARIGQPPLELAPHSAIRIVTGAPVPKGADTVLRREWVREHGTHIEVPAELGVSRGQDIRFQGENISAGQTVVPEGTLVTAPILGACAGFGHSRVRVFRRVRVALLVTGNELVAVDDTVQPWQLHDSNSWSLRGLLSMVPFLELRLLQHIPDDLDQMVAALTGALDQVDLVLMTGGVSMGDTDFVRPALEKIGATIVFHKLPIRPGKPLLGAMCHDRPVMGLPGNPVSVLVTACRFAGMVLRRLGGISRWQPRPTLVEVNDPEVSNPTLWLYRPVRLVEQAVAEFLPTRGSGDLVSAARSDGFVEIPPNTVGTGLRHYFPWSLL</sequence>
<dbReference type="GO" id="GO:0061599">
    <property type="term" value="F:molybdopterin molybdotransferase activity"/>
    <property type="evidence" value="ECO:0007669"/>
    <property type="project" value="UniProtKB-UniRule"/>
</dbReference>
<dbReference type="Proteomes" id="UP000215086">
    <property type="component" value="Chromosome"/>
</dbReference>
<dbReference type="SUPFAM" id="SSF63882">
    <property type="entry name" value="MoeA N-terminal region -like"/>
    <property type="match status" value="1"/>
</dbReference>
<dbReference type="PANTHER" id="PTHR10192:SF5">
    <property type="entry name" value="GEPHYRIN"/>
    <property type="match status" value="1"/>
</dbReference>
<dbReference type="AlphaFoldDB" id="A0A286RA66"/>
<keyword evidence="4 6" id="KW-0501">Molybdenum cofactor biosynthesis</keyword>
<gene>
    <name evidence="9" type="ORF">THTE_0272</name>
</gene>